<sequence length="23" mass="2649">MSAFDDTCNKSLCAIYDQRLQIL</sequence>
<dbReference type="EMBL" id="GBXM01058354">
    <property type="protein sequence ID" value="JAH50223.1"/>
    <property type="molecule type" value="Transcribed_RNA"/>
</dbReference>
<accession>A0A0E9TBZ9</accession>
<protein>
    <submittedName>
        <fullName evidence="1">Uncharacterized protein</fullName>
    </submittedName>
</protein>
<name>A0A0E9TBZ9_ANGAN</name>
<reference evidence="1" key="1">
    <citation type="submission" date="2014-11" db="EMBL/GenBank/DDBJ databases">
        <authorList>
            <person name="Amaro Gonzalez C."/>
        </authorList>
    </citation>
    <scope>NUCLEOTIDE SEQUENCE</scope>
</reference>
<organism evidence="1">
    <name type="scientific">Anguilla anguilla</name>
    <name type="common">European freshwater eel</name>
    <name type="synonym">Muraena anguilla</name>
    <dbReference type="NCBI Taxonomy" id="7936"/>
    <lineage>
        <taxon>Eukaryota</taxon>
        <taxon>Metazoa</taxon>
        <taxon>Chordata</taxon>
        <taxon>Craniata</taxon>
        <taxon>Vertebrata</taxon>
        <taxon>Euteleostomi</taxon>
        <taxon>Actinopterygii</taxon>
        <taxon>Neopterygii</taxon>
        <taxon>Teleostei</taxon>
        <taxon>Anguilliformes</taxon>
        <taxon>Anguillidae</taxon>
        <taxon>Anguilla</taxon>
    </lineage>
</organism>
<reference evidence="1" key="2">
    <citation type="journal article" date="2015" name="Fish Shellfish Immunol.">
        <title>Early steps in the European eel (Anguilla anguilla)-Vibrio vulnificus interaction in the gills: Role of the RtxA13 toxin.</title>
        <authorList>
            <person name="Callol A."/>
            <person name="Pajuelo D."/>
            <person name="Ebbesson L."/>
            <person name="Teles M."/>
            <person name="MacKenzie S."/>
            <person name="Amaro C."/>
        </authorList>
    </citation>
    <scope>NUCLEOTIDE SEQUENCE</scope>
</reference>
<proteinExistence type="predicted"/>
<dbReference type="AlphaFoldDB" id="A0A0E9TBZ9"/>
<evidence type="ECO:0000313" key="1">
    <source>
        <dbReference type="EMBL" id="JAH50223.1"/>
    </source>
</evidence>